<feature type="region of interest" description="Disordered" evidence="2">
    <location>
        <begin position="154"/>
        <end position="199"/>
    </location>
</feature>
<dbReference type="HOGENOM" id="CLU_721907_0_0_1"/>
<dbReference type="PANTHER" id="PTHR15885">
    <property type="entry name" value="COILED-COIL DOMAIN-CONTAINING PROTEIN 174"/>
    <property type="match status" value="1"/>
</dbReference>
<dbReference type="GO" id="GO:0005634">
    <property type="term" value="C:nucleus"/>
    <property type="evidence" value="ECO:0007669"/>
    <property type="project" value="TreeGrafter"/>
</dbReference>
<feature type="compositionally biased region" description="Acidic residues" evidence="2">
    <location>
        <begin position="161"/>
        <end position="172"/>
    </location>
</feature>
<protein>
    <submittedName>
        <fullName evidence="3">Uncharacterized protein</fullName>
    </submittedName>
</protein>
<keyword evidence="1" id="KW-0175">Coiled coil</keyword>
<feature type="compositionally biased region" description="Polar residues" evidence="2">
    <location>
        <begin position="99"/>
        <end position="109"/>
    </location>
</feature>
<keyword evidence="4" id="KW-1185">Reference proteome</keyword>
<dbReference type="OMA" id="KARASPW"/>
<feature type="compositionally biased region" description="Basic and acidic residues" evidence="2">
    <location>
        <begin position="85"/>
        <end position="96"/>
    </location>
</feature>
<evidence type="ECO:0000256" key="1">
    <source>
        <dbReference type="ARBA" id="ARBA00023054"/>
    </source>
</evidence>
<dbReference type="Pfam" id="PF13300">
    <property type="entry name" value="DUF4078"/>
    <property type="match status" value="1"/>
</dbReference>
<dbReference type="EMBL" id="JMSN01000172">
    <property type="protein sequence ID" value="KDN36330.1"/>
    <property type="molecule type" value="Genomic_DNA"/>
</dbReference>
<evidence type="ECO:0000256" key="2">
    <source>
        <dbReference type="SAM" id="MobiDB-lite"/>
    </source>
</evidence>
<dbReference type="GeneID" id="25263415"/>
<sequence>MPSYSGKAKARGQELSSSSFLSLKADLAEKRRQSTRGHVHGLARTDAAGFIEESSNRAGDAMASWKKPEKRLPAHLRPSPGVLSRADKAGEVDKGKGKMTTSRWASTPSAELERERERVAALQRKAEMYDKLKRGLHGGLTEQEREKALGLVDWERKMAEKEEDGGSDDDSCDAGASGSEYEGEGRRTPEVHTTSDDPIIEYVDDFGRTRTARRSKVPLHLLPISGTEGLLDDTQRTAAAFALPSESLVSYGRQTAFPVYRPPSPTLAERKAAIEAKQSVGASKHFDAKHEIRNRGAAFYQFSKDEGERRRQMEMLRAERKSTERERRLREAEGVAQEKDLGATDDPFADVERKHGRSIDGQVRPQGDSSSTAPVLSSLPPQASSRPLSTAQKRLADRRAEVEAKRRKLLGDAEVERRKKEQQVQRVEKFLNDIVTQAKSTGQTH</sequence>
<dbReference type="InParanoid" id="A0A066VCQ6"/>
<reference evidence="3 4" key="1">
    <citation type="submission" date="2014-05" db="EMBL/GenBank/DDBJ databases">
        <title>Draft genome sequence of a rare smut relative, Tilletiaria anomala UBC 951.</title>
        <authorList>
            <consortium name="DOE Joint Genome Institute"/>
            <person name="Toome M."/>
            <person name="Kuo A."/>
            <person name="Henrissat B."/>
            <person name="Lipzen A."/>
            <person name="Tritt A."/>
            <person name="Yoshinaga Y."/>
            <person name="Zane M."/>
            <person name="Barry K."/>
            <person name="Grigoriev I.V."/>
            <person name="Spatafora J.W."/>
            <person name="Aimea M.C."/>
        </authorList>
    </citation>
    <scope>NUCLEOTIDE SEQUENCE [LARGE SCALE GENOMIC DNA]</scope>
    <source>
        <strain evidence="3 4">UBC 951</strain>
    </source>
</reference>
<dbReference type="STRING" id="1037660.A0A066VCQ6"/>
<feature type="compositionally biased region" description="Basic and acidic residues" evidence="2">
    <location>
        <begin position="183"/>
        <end position="195"/>
    </location>
</feature>
<gene>
    <name evidence="3" type="ORF">K437DRAFT_252451</name>
</gene>
<name>A0A066VCQ6_TILAU</name>
<dbReference type="AlphaFoldDB" id="A0A066VCQ6"/>
<accession>A0A066VCQ6</accession>
<dbReference type="OrthoDB" id="333551at2759"/>
<feature type="region of interest" description="Disordered" evidence="2">
    <location>
        <begin position="1"/>
        <end position="20"/>
    </location>
</feature>
<dbReference type="PANTHER" id="PTHR15885:SF1">
    <property type="entry name" value="COILED-COIL DOMAIN-CONTAINING PROTEIN 174"/>
    <property type="match status" value="1"/>
</dbReference>
<dbReference type="Proteomes" id="UP000027361">
    <property type="component" value="Unassembled WGS sequence"/>
</dbReference>
<feature type="compositionally biased region" description="Basic and acidic residues" evidence="2">
    <location>
        <begin position="394"/>
        <end position="423"/>
    </location>
</feature>
<evidence type="ECO:0000313" key="4">
    <source>
        <dbReference type="Proteomes" id="UP000027361"/>
    </source>
</evidence>
<comment type="caution">
    <text evidence="3">The sequence shown here is derived from an EMBL/GenBank/DDBJ whole genome shotgun (WGS) entry which is preliminary data.</text>
</comment>
<dbReference type="FunCoup" id="A0A066VCQ6">
    <property type="interactions" value="375"/>
</dbReference>
<organism evidence="3 4">
    <name type="scientific">Tilletiaria anomala (strain ATCC 24038 / CBS 436.72 / UBC 951)</name>
    <dbReference type="NCBI Taxonomy" id="1037660"/>
    <lineage>
        <taxon>Eukaryota</taxon>
        <taxon>Fungi</taxon>
        <taxon>Dikarya</taxon>
        <taxon>Basidiomycota</taxon>
        <taxon>Ustilaginomycotina</taxon>
        <taxon>Exobasidiomycetes</taxon>
        <taxon>Georgefischeriales</taxon>
        <taxon>Tilletiariaceae</taxon>
        <taxon>Tilletiaria</taxon>
    </lineage>
</organism>
<feature type="region of interest" description="Disordered" evidence="2">
    <location>
        <begin position="28"/>
        <end position="116"/>
    </location>
</feature>
<dbReference type="InterPro" id="IPR025066">
    <property type="entry name" value="CCDC174-like"/>
</dbReference>
<feature type="region of interest" description="Disordered" evidence="2">
    <location>
        <begin position="305"/>
        <end position="423"/>
    </location>
</feature>
<dbReference type="RefSeq" id="XP_013240024.1">
    <property type="nucleotide sequence ID" value="XM_013384570.1"/>
</dbReference>
<proteinExistence type="predicted"/>
<feature type="compositionally biased region" description="Polar residues" evidence="2">
    <location>
        <begin position="367"/>
        <end position="392"/>
    </location>
</feature>
<evidence type="ECO:0000313" key="3">
    <source>
        <dbReference type="EMBL" id="KDN36330.1"/>
    </source>
</evidence>
<feature type="compositionally biased region" description="Basic and acidic residues" evidence="2">
    <location>
        <begin position="305"/>
        <end position="342"/>
    </location>
</feature>